<evidence type="ECO:0000313" key="3">
    <source>
        <dbReference type="EMBL" id="AMX22280.1"/>
    </source>
</evidence>
<keyword evidence="2" id="KW-1133">Transmembrane helix</keyword>
<feature type="coiled-coil region" evidence="1">
    <location>
        <begin position="146"/>
        <end position="173"/>
    </location>
</feature>
<gene>
    <name evidence="3" type="primary">orf259</name>
</gene>
<feature type="transmembrane region" description="Helical" evidence="2">
    <location>
        <begin position="20"/>
        <end position="37"/>
    </location>
</feature>
<dbReference type="AlphaFoldDB" id="A0A191MX79"/>
<sequence length="259" mass="30532">MFLLFAFPIKSMCKLLNVPFWAMLIISNIISWIITKVHQFRKGKNFNTNLLYFLFIFFVKLVVMSFTTLYGYPLIVLIFSEVPSLFFIIFMWENFKVIFIPKEPPLPLYFLQANNGQSLEDNQNITTQGSSIHNSYISDSDSVRSEDSSLTENERLENRLNKIEDKLVSTDKSIIQLDKIIKERTRLNHRYFVLSKIIRYIEPNSSVALSQVFTEASLEKKIEENTRNLIESRRKFHELLTERLNVLDRLEKNNQDNNN</sequence>
<accession>A0A191MX79</accession>
<dbReference type="EMBL" id="KT428651">
    <property type="protein sequence ID" value="AMX22280.1"/>
    <property type="molecule type" value="Genomic_DNA"/>
</dbReference>
<geneLocation type="mitochondrion" evidence="3"/>
<keyword evidence="2" id="KW-0812">Transmembrane</keyword>
<keyword evidence="1" id="KW-0175">Coiled coil</keyword>
<organism evidence="3">
    <name type="scientific">Cryphonectria parasitica</name>
    <name type="common">Chestnut blight fungus</name>
    <name type="synonym">Endothia parasitica</name>
    <dbReference type="NCBI Taxonomy" id="5116"/>
    <lineage>
        <taxon>Eukaryota</taxon>
        <taxon>Fungi</taxon>
        <taxon>Dikarya</taxon>
        <taxon>Ascomycota</taxon>
        <taxon>Pezizomycotina</taxon>
        <taxon>Sordariomycetes</taxon>
        <taxon>Sordariomycetidae</taxon>
        <taxon>Diaporthales</taxon>
        <taxon>Cryphonectriaceae</taxon>
        <taxon>Cryphonectria-Endothia species complex</taxon>
        <taxon>Cryphonectria</taxon>
    </lineage>
</organism>
<protein>
    <submittedName>
        <fullName evidence="3">Uncharacterized protein</fullName>
    </submittedName>
</protein>
<evidence type="ECO:0000256" key="1">
    <source>
        <dbReference type="SAM" id="Coils"/>
    </source>
</evidence>
<proteinExistence type="predicted"/>
<name>A0A191MX79_CRYPA</name>
<evidence type="ECO:0000256" key="2">
    <source>
        <dbReference type="SAM" id="Phobius"/>
    </source>
</evidence>
<feature type="transmembrane region" description="Helical" evidence="2">
    <location>
        <begin position="49"/>
        <end position="66"/>
    </location>
</feature>
<keyword evidence="2" id="KW-0472">Membrane</keyword>
<feature type="transmembrane region" description="Helical" evidence="2">
    <location>
        <begin position="72"/>
        <end position="92"/>
    </location>
</feature>
<keyword evidence="3" id="KW-0496">Mitochondrion</keyword>
<reference evidence="3" key="1">
    <citation type="journal article" date="2016" name="PLoS ONE">
        <title>Intron Derived Size Polymorphism in the Mitochondrial Genomes of Closely Related Chrysoporthe Species.</title>
        <authorList>
            <person name="Kanzi A.M."/>
            <person name="Wingfield B.D."/>
            <person name="Steenkamp E.T."/>
            <person name="Naidoo S."/>
            <person name="van der Merwe N.A."/>
        </authorList>
    </citation>
    <scope>NUCLEOTIDE SEQUENCE</scope>
</reference>